<organism evidence="3 4">
    <name type="scientific">Staphylococcus equorum</name>
    <dbReference type="NCBI Taxonomy" id="246432"/>
    <lineage>
        <taxon>Bacteria</taxon>
        <taxon>Bacillati</taxon>
        <taxon>Bacillota</taxon>
        <taxon>Bacilli</taxon>
        <taxon>Bacillales</taxon>
        <taxon>Staphylococcaceae</taxon>
        <taxon>Staphylococcus</taxon>
    </lineage>
</organism>
<evidence type="ECO:0000256" key="1">
    <source>
        <dbReference type="SAM" id="Phobius"/>
    </source>
</evidence>
<dbReference type="EMBL" id="JAMBPX010000006">
    <property type="protein sequence ID" value="MDG0859718.1"/>
    <property type="molecule type" value="Genomic_DNA"/>
</dbReference>
<gene>
    <name evidence="3" type="ORF">M4L21_10320</name>
</gene>
<reference evidence="3" key="1">
    <citation type="submission" date="2022-05" db="EMBL/GenBank/DDBJ databases">
        <title>Comparative genomics of Staphylococcus equorum isolates.</title>
        <authorList>
            <person name="Luelf R.H."/>
        </authorList>
    </citation>
    <scope>NUCLEOTIDE SEQUENCE</scope>
    <source>
        <strain evidence="3">TMW 2.2343</strain>
    </source>
</reference>
<dbReference type="RefSeq" id="WP_277581836.1">
    <property type="nucleotide sequence ID" value="NZ_JAMBPV010000007.1"/>
</dbReference>
<feature type="transmembrane region" description="Helical" evidence="1">
    <location>
        <begin position="60"/>
        <end position="81"/>
    </location>
</feature>
<sequence>MSKLNQQNPMNKSADLNFNTPQKSERLTMIYKALYQLNDIVLGIIFLIGSFLFFSDTTVTIGTVLFVIGSIQMTVRPLIAFSHDLHLAHKYKKIEMYDQ</sequence>
<dbReference type="InterPro" id="IPR025424">
    <property type="entry name" value="YrhK_domain"/>
</dbReference>
<keyword evidence="1" id="KW-1133">Transmembrane helix</keyword>
<evidence type="ECO:0000313" key="3">
    <source>
        <dbReference type="EMBL" id="MDG0859718.1"/>
    </source>
</evidence>
<dbReference type="AlphaFoldDB" id="A0A9X4LGK6"/>
<keyword evidence="1" id="KW-0812">Transmembrane</keyword>
<evidence type="ECO:0000313" key="4">
    <source>
        <dbReference type="Proteomes" id="UP001152302"/>
    </source>
</evidence>
<feature type="transmembrane region" description="Helical" evidence="1">
    <location>
        <begin position="33"/>
        <end position="54"/>
    </location>
</feature>
<protein>
    <submittedName>
        <fullName evidence="3">YrhK family protein</fullName>
    </submittedName>
</protein>
<feature type="domain" description="YrhK" evidence="2">
    <location>
        <begin position="30"/>
        <end position="84"/>
    </location>
</feature>
<evidence type="ECO:0000259" key="2">
    <source>
        <dbReference type="Pfam" id="PF14145"/>
    </source>
</evidence>
<comment type="caution">
    <text evidence="3">The sequence shown here is derived from an EMBL/GenBank/DDBJ whole genome shotgun (WGS) entry which is preliminary data.</text>
</comment>
<proteinExistence type="predicted"/>
<name>A0A9X4LGK6_9STAP</name>
<keyword evidence="1" id="KW-0472">Membrane</keyword>
<dbReference type="Pfam" id="PF14145">
    <property type="entry name" value="YrhK"/>
    <property type="match status" value="1"/>
</dbReference>
<accession>A0A9X4LGK6</accession>
<dbReference type="Proteomes" id="UP001152302">
    <property type="component" value="Unassembled WGS sequence"/>
</dbReference>